<evidence type="ECO:0000313" key="3">
    <source>
        <dbReference type="Proteomes" id="UP000051451"/>
    </source>
</evidence>
<dbReference type="AlphaFoldDB" id="A0A0R1VQ64"/>
<dbReference type="Pfam" id="PF06114">
    <property type="entry name" value="Peptidase_M78"/>
    <property type="match status" value="1"/>
</dbReference>
<protein>
    <recommendedName>
        <fullName evidence="1">IrrE N-terminal-like domain-containing protein</fullName>
    </recommendedName>
</protein>
<comment type="caution">
    <text evidence="2">The sequence shown here is derived from an EMBL/GenBank/DDBJ whole genome shotgun (WGS) entry which is preliminary data.</text>
</comment>
<organism evidence="2 3">
    <name type="scientific">Liquorilactobacillus ghanensis DSM 18630</name>
    <dbReference type="NCBI Taxonomy" id="1423750"/>
    <lineage>
        <taxon>Bacteria</taxon>
        <taxon>Bacillati</taxon>
        <taxon>Bacillota</taxon>
        <taxon>Bacilli</taxon>
        <taxon>Lactobacillales</taxon>
        <taxon>Lactobacillaceae</taxon>
        <taxon>Liquorilactobacillus</taxon>
    </lineage>
</organism>
<dbReference type="EMBL" id="AZGB01000005">
    <property type="protein sequence ID" value="KRM07730.1"/>
    <property type="molecule type" value="Genomic_DNA"/>
</dbReference>
<dbReference type="PATRIC" id="fig|1423750.3.peg.172"/>
<dbReference type="InterPro" id="IPR010359">
    <property type="entry name" value="IrrE_HExxH"/>
</dbReference>
<dbReference type="Proteomes" id="UP000051451">
    <property type="component" value="Unassembled WGS sequence"/>
</dbReference>
<evidence type="ECO:0000313" key="2">
    <source>
        <dbReference type="EMBL" id="KRM07730.1"/>
    </source>
</evidence>
<evidence type="ECO:0000259" key="1">
    <source>
        <dbReference type="Pfam" id="PF06114"/>
    </source>
</evidence>
<reference evidence="2 3" key="1">
    <citation type="journal article" date="2015" name="Genome Announc.">
        <title>Expanding the biotechnology potential of lactobacilli through comparative genomics of 213 strains and associated genera.</title>
        <authorList>
            <person name="Sun Z."/>
            <person name="Harris H.M."/>
            <person name="McCann A."/>
            <person name="Guo C."/>
            <person name="Argimon S."/>
            <person name="Zhang W."/>
            <person name="Yang X."/>
            <person name="Jeffery I.B."/>
            <person name="Cooney J.C."/>
            <person name="Kagawa T.F."/>
            <person name="Liu W."/>
            <person name="Song Y."/>
            <person name="Salvetti E."/>
            <person name="Wrobel A."/>
            <person name="Rasinkangas P."/>
            <person name="Parkhill J."/>
            <person name="Rea M.C."/>
            <person name="O'Sullivan O."/>
            <person name="Ritari J."/>
            <person name="Douillard F.P."/>
            <person name="Paul Ross R."/>
            <person name="Yang R."/>
            <person name="Briner A.E."/>
            <person name="Felis G.E."/>
            <person name="de Vos W.M."/>
            <person name="Barrangou R."/>
            <person name="Klaenhammer T.R."/>
            <person name="Caufield P.W."/>
            <person name="Cui Y."/>
            <person name="Zhang H."/>
            <person name="O'Toole P.W."/>
        </authorList>
    </citation>
    <scope>NUCLEOTIDE SEQUENCE [LARGE SCALE GENOMIC DNA]</scope>
    <source>
        <strain evidence="2 3">DSM 18630</strain>
    </source>
</reference>
<name>A0A0R1VQ64_9LACO</name>
<proteinExistence type="predicted"/>
<dbReference type="Gene3D" id="1.10.10.2910">
    <property type="match status" value="1"/>
</dbReference>
<keyword evidence="3" id="KW-1185">Reference proteome</keyword>
<sequence>MAHELGHAIEHPGVSTSFLRNYSQGVQIPKVEAEANQFAFDLLLHGLTEYGGCFNKYDIVRGLGLSDSMVRFIK</sequence>
<feature type="domain" description="IrrE N-terminal-like" evidence="1">
    <location>
        <begin position="1"/>
        <end position="44"/>
    </location>
</feature>
<gene>
    <name evidence="2" type="ORF">FC89_GL000171</name>
</gene>
<accession>A0A0R1VQ64</accession>